<dbReference type="PRINTS" id="PR00401">
    <property type="entry name" value="SH2DOMAIN"/>
</dbReference>
<keyword evidence="9" id="KW-0472">Membrane</keyword>
<evidence type="ECO:0000259" key="15">
    <source>
        <dbReference type="PROSITE" id="PS50001"/>
    </source>
</evidence>
<evidence type="ECO:0000256" key="7">
    <source>
        <dbReference type="ARBA" id="ARBA00022990"/>
    </source>
</evidence>
<evidence type="ECO:0000256" key="11">
    <source>
        <dbReference type="ARBA" id="ARBA00070011"/>
    </source>
</evidence>
<dbReference type="CDD" id="cd10414">
    <property type="entry name" value="SH2_Grb14"/>
    <property type="match status" value="1"/>
</dbReference>
<gene>
    <name evidence="18" type="primary">GRB14</name>
</gene>
<dbReference type="InterPro" id="IPR000980">
    <property type="entry name" value="SH2"/>
</dbReference>
<dbReference type="CDD" id="cd16139">
    <property type="entry name" value="RA_GRB14"/>
    <property type="match status" value="1"/>
</dbReference>
<keyword evidence="7" id="KW-0007">Acetylation</keyword>
<name>A0A6J3ANV6_VICPA</name>
<dbReference type="GO" id="GO:0005886">
    <property type="term" value="C:plasma membrane"/>
    <property type="evidence" value="ECO:0007669"/>
    <property type="project" value="TreeGrafter"/>
</dbReference>
<dbReference type="FunFam" id="3.10.20.90:FF:000133">
    <property type="entry name" value="growth factor receptor-bound protein 14 isoform X2"/>
    <property type="match status" value="1"/>
</dbReference>
<dbReference type="InterPro" id="IPR011993">
    <property type="entry name" value="PH-like_dom_sf"/>
</dbReference>
<dbReference type="GO" id="GO:0010008">
    <property type="term" value="C:endosome membrane"/>
    <property type="evidence" value="ECO:0007669"/>
    <property type="project" value="UniProtKB-SubCell"/>
</dbReference>
<dbReference type="RefSeq" id="XP_031534291.1">
    <property type="nucleotide sequence ID" value="XM_031678431.2"/>
</dbReference>
<dbReference type="Pfam" id="PF00017">
    <property type="entry name" value="SH2"/>
    <property type="match status" value="1"/>
</dbReference>
<dbReference type="Pfam" id="PF00169">
    <property type="entry name" value="PH"/>
    <property type="match status" value="1"/>
</dbReference>
<evidence type="ECO:0000313" key="18">
    <source>
        <dbReference type="RefSeq" id="XP_031534291.1"/>
    </source>
</evidence>
<reference evidence="18" key="1">
    <citation type="submission" date="2025-08" db="UniProtKB">
        <authorList>
            <consortium name="RefSeq"/>
        </authorList>
    </citation>
    <scope>IDENTIFICATION</scope>
</reference>
<dbReference type="PROSITE" id="PS50200">
    <property type="entry name" value="RA"/>
    <property type="match status" value="1"/>
</dbReference>
<evidence type="ECO:0000256" key="13">
    <source>
        <dbReference type="PROSITE-ProRule" id="PRU00191"/>
    </source>
</evidence>
<comment type="function">
    <text evidence="10">Adapter protein which modulates coupling of cell surface receptor kinases with specific signaling pathways. Binds to, and suppresses signals from, the activated insulin receptor (INSR). Potent inhibitor of insulin-stimulated MAPK3 phosphorylation. Plays a critical role regulating PDPK1 membrane translocation in response to insulin stimulation and serves as an adapter protein to recruit PDPK1 to activated insulin receptor, thus promoting PKB/AKT1 phosphorylation and transduction of the insulin signal.</text>
</comment>
<dbReference type="InterPro" id="IPR000159">
    <property type="entry name" value="RA_dom"/>
</dbReference>
<dbReference type="Pfam" id="PF21989">
    <property type="entry name" value="RA_2"/>
    <property type="match status" value="1"/>
</dbReference>
<dbReference type="Gene3D" id="2.30.29.30">
    <property type="entry name" value="Pleckstrin-homology domain (PH domain)/Phosphotyrosine-binding domain (PTB)"/>
    <property type="match status" value="1"/>
</dbReference>
<dbReference type="SMART" id="SM00252">
    <property type="entry name" value="SH2"/>
    <property type="match status" value="1"/>
</dbReference>
<dbReference type="PANTHER" id="PTHR11243:SF22">
    <property type="entry name" value="GROWTH FACTOR RECEPTOR-BOUND PROTEIN 14"/>
    <property type="match status" value="1"/>
</dbReference>
<organism evidence="17 18">
    <name type="scientific">Vicugna pacos</name>
    <name type="common">Alpaca</name>
    <name type="synonym">Lama pacos</name>
    <dbReference type="NCBI Taxonomy" id="30538"/>
    <lineage>
        <taxon>Eukaryota</taxon>
        <taxon>Metazoa</taxon>
        <taxon>Chordata</taxon>
        <taxon>Craniata</taxon>
        <taxon>Vertebrata</taxon>
        <taxon>Euteleostomi</taxon>
        <taxon>Mammalia</taxon>
        <taxon>Eutheria</taxon>
        <taxon>Laurasiatheria</taxon>
        <taxon>Artiodactyla</taxon>
        <taxon>Tylopoda</taxon>
        <taxon>Camelidae</taxon>
        <taxon>Vicugna</taxon>
    </lineage>
</organism>
<dbReference type="SUPFAM" id="SSF54236">
    <property type="entry name" value="Ubiquitin-like"/>
    <property type="match status" value="1"/>
</dbReference>
<dbReference type="InterPro" id="IPR035034">
    <property type="entry name" value="Grb14_SH2"/>
</dbReference>
<dbReference type="Pfam" id="PF08947">
    <property type="entry name" value="BPS"/>
    <property type="match status" value="1"/>
</dbReference>
<keyword evidence="5" id="KW-0597">Phosphoprotein</keyword>
<evidence type="ECO:0000313" key="17">
    <source>
        <dbReference type="Proteomes" id="UP001652581"/>
    </source>
</evidence>
<accession>A0A6J3ANV6</accession>
<sequence length="508" mass="57365">MTTSLQDGQSAAGRAAAQDSPLATQVCGVAQGRGDARDLAPAPWLHARALLPPPDGTRGCAADRRKKKDLDVLEMPSIPNPFPELCCSPFTSVLSAGLFPKANSRKKQVIKVYSEDETSRALEVPSDITARDVCQLLILKNHYIDDHSWTLFEHLPHIGLERTIEDHELVIEVLSNWGMEEENKLYFRKNYAKYEFFKNPMYFFPEHMVSFATEINGEISPTQILQMFLSSSTYPEIHGFLHAKEQGKKSWKKIYFLLRRSGLYFSTKGTSKEPRRLQFFSEFGNSDIYVSLAGKKKHGAPTNYGFCFKYGMQLYQNYMHPYQGRSGCSSQSVSPMRSISENSLVAMDFSGQKSRVIENPTEALSVAVEEGLAWRKKGCLRLGTHGSPTASSQSSATNMAIHRSQPWFHHKISREEAQRLIIQQGLVDGVFLVRDSQSNPKTFVLSMSHGQKIKHFQIIPVEDDGETFHTLDDGHTRFTDLIQLVEFYQLNKGVLPCKLKHYCARIAL</sequence>
<dbReference type="Proteomes" id="UP001652581">
    <property type="component" value="Chromosome 5"/>
</dbReference>
<feature type="domain" description="SH2" evidence="15">
    <location>
        <begin position="407"/>
        <end position="503"/>
    </location>
</feature>
<dbReference type="CTD" id="2888"/>
<dbReference type="GO" id="GO:0046627">
    <property type="term" value="P:negative regulation of insulin receptor signaling pathway"/>
    <property type="evidence" value="ECO:0007669"/>
    <property type="project" value="TreeGrafter"/>
</dbReference>
<keyword evidence="17" id="KW-1185">Reference proteome</keyword>
<dbReference type="GeneID" id="102544534"/>
<dbReference type="Gene3D" id="3.30.505.10">
    <property type="entry name" value="SH2 domain"/>
    <property type="match status" value="1"/>
</dbReference>
<keyword evidence="6" id="KW-0967">Endosome</keyword>
<dbReference type="SMART" id="SM00314">
    <property type="entry name" value="RA"/>
    <property type="match status" value="1"/>
</dbReference>
<dbReference type="PANTHER" id="PTHR11243">
    <property type="entry name" value="GROWTH FACTOR RECEPTOR-BOUND PROTEIN"/>
    <property type="match status" value="1"/>
</dbReference>
<dbReference type="AlphaFoldDB" id="A0A6J3ANV6"/>
<feature type="region of interest" description="Disordered" evidence="14">
    <location>
        <begin position="1"/>
        <end position="23"/>
    </location>
</feature>
<dbReference type="PROSITE" id="PS50001">
    <property type="entry name" value="SH2"/>
    <property type="match status" value="1"/>
</dbReference>
<evidence type="ECO:0000256" key="9">
    <source>
        <dbReference type="ARBA" id="ARBA00023136"/>
    </source>
</evidence>
<comment type="subcellular location">
    <subcellularLocation>
        <location evidence="2">Cytoplasm</location>
    </subcellularLocation>
    <subcellularLocation>
        <location evidence="1">Endosome membrane</location>
        <topology evidence="1">Peripheral membrane protein</topology>
    </subcellularLocation>
</comment>
<keyword evidence="4" id="KW-0963">Cytoplasm</keyword>
<dbReference type="GO" id="GO:0008286">
    <property type="term" value="P:insulin receptor signaling pathway"/>
    <property type="evidence" value="ECO:0007669"/>
    <property type="project" value="TreeGrafter"/>
</dbReference>
<keyword evidence="8 13" id="KW-0727">SH2 domain</keyword>
<evidence type="ECO:0000256" key="3">
    <source>
        <dbReference type="ARBA" id="ARBA00006708"/>
    </source>
</evidence>
<dbReference type="InterPro" id="IPR015042">
    <property type="entry name" value="BPS-dom"/>
</dbReference>
<evidence type="ECO:0000256" key="8">
    <source>
        <dbReference type="ARBA" id="ARBA00022999"/>
    </source>
</evidence>
<evidence type="ECO:0000256" key="1">
    <source>
        <dbReference type="ARBA" id="ARBA00004481"/>
    </source>
</evidence>
<dbReference type="CDD" id="cd01259">
    <property type="entry name" value="PH_APBB1IP"/>
    <property type="match status" value="1"/>
</dbReference>
<dbReference type="SUPFAM" id="SSF50729">
    <property type="entry name" value="PH domain-like"/>
    <property type="match status" value="1"/>
</dbReference>
<dbReference type="Gene3D" id="3.10.20.90">
    <property type="entry name" value="Phosphatidylinositol 3-kinase Catalytic Subunit, Chain A, domain 1"/>
    <property type="match status" value="1"/>
</dbReference>
<feature type="domain" description="Ras-associating" evidence="16">
    <location>
        <begin position="106"/>
        <end position="192"/>
    </location>
</feature>
<proteinExistence type="inferred from homology"/>
<dbReference type="InterPro" id="IPR039665">
    <property type="entry name" value="PH_APBB1IP"/>
</dbReference>
<evidence type="ECO:0000256" key="5">
    <source>
        <dbReference type="ARBA" id="ARBA00022553"/>
    </source>
</evidence>
<protein>
    <recommendedName>
        <fullName evidence="11">Growth factor receptor-bound protein 14</fullName>
    </recommendedName>
    <alternativeName>
        <fullName evidence="12">GRB14 adapter protein</fullName>
    </alternativeName>
</protein>
<evidence type="ECO:0000256" key="6">
    <source>
        <dbReference type="ARBA" id="ARBA00022753"/>
    </source>
</evidence>
<dbReference type="InterPro" id="IPR029071">
    <property type="entry name" value="Ubiquitin-like_domsf"/>
</dbReference>
<evidence type="ECO:0000259" key="16">
    <source>
        <dbReference type="PROSITE" id="PS50200"/>
    </source>
</evidence>
<evidence type="ECO:0000256" key="10">
    <source>
        <dbReference type="ARBA" id="ARBA00053697"/>
    </source>
</evidence>
<dbReference type="InterPro" id="IPR036860">
    <property type="entry name" value="SH2_dom_sf"/>
</dbReference>
<dbReference type="InterPro" id="IPR001849">
    <property type="entry name" value="PH_domain"/>
</dbReference>
<dbReference type="FunFam" id="2.30.29.30:FF:000714">
    <property type="entry name" value="Growth factor receptor-bound protein 14"/>
    <property type="match status" value="1"/>
</dbReference>
<dbReference type="FunFam" id="3.30.505.10:FF:000015">
    <property type="entry name" value="Growth factor receptor-bound protein 10 isoform X1"/>
    <property type="match status" value="1"/>
</dbReference>
<evidence type="ECO:0000256" key="12">
    <source>
        <dbReference type="ARBA" id="ARBA00075932"/>
    </source>
</evidence>
<comment type="similarity">
    <text evidence="3">Belongs to the GRB7/10/14 family.</text>
</comment>
<evidence type="ECO:0000256" key="14">
    <source>
        <dbReference type="SAM" id="MobiDB-lite"/>
    </source>
</evidence>
<dbReference type="SUPFAM" id="SSF55550">
    <property type="entry name" value="SH2 domain"/>
    <property type="match status" value="1"/>
</dbReference>
<evidence type="ECO:0000256" key="4">
    <source>
        <dbReference type="ARBA" id="ARBA00022490"/>
    </source>
</evidence>
<keyword evidence="18" id="KW-0675">Receptor</keyword>
<dbReference type="InterPro" id="IPR039664">
    <property type="entry name" value="GRB/APBB1IP"/>
</dbReference>
<evidence type="ECO:0000256" key="2">
    <source>
        <dbReference type="ARBA" id="ARBA00004496"/>
    </source>
</evidence>